<feature type="transmembrane region" description="Helical" evidence="7">
    <location>
        <begin position="26"/>
        <end position="47"/>
    </location>
</feature>
<evidence type="ECO:0000256" key="6">
    <source>
        <dbReference type="SAM" id="Coils"/>
    </source>
</evidence>
<dbReference type="EMBL" id="QURN01000015">
    <property type="protein sequence ID" value="RFC65575.1"/>
    <property type="molecule type" value="Genomic_DNA"/>
</dbReference>
<feature type="domain" description="Polysaccharide chain length determinant N-terminal" evidence="8">
    <location>
        <begin position="12"/>
        <end position="105"/>
    </location>
</feature>
<dbReference type="InterPro" id="IPR050445">
    <property type="entry name" value="Bact_polysacc_biosynth/exp"/>
</dbReference>
<keyword evidence="4 7" id="KW-1133">Transmembrane helix</keyword>
<dbReference type="NCBIfam" id="TIGR01005">
    <property type="entry name" value="eps_transp_fam"/>
    <property type="match status" value="1"/>
</dbReference>
<proteinExistence type="predicted"/>
<evidence type="ECO:0000256" key="7">
    <source>
        <dbReference type="SAM" id="Phobius"/>
    </source>
</evidence>
<dbReference type="PANTHER" id="PTHR32309:SF13">
    <property type="entry name" value="FERRIC ENTEROBACTIN TRANSPORT PROTEIN FEPE"/>
    <property type="match status" value="1"/>
</dbReference>
<evidence type="ECO:0000256" key="4">
    <source>
        <dbReference type="ARBA" id="ARBA00022989"/>
    </source>
</evidence>
<accession>A0A371X8N2</accession>
<dbReference type="InterPro" id="IPR003856">
    <property type="entry name" value="LPS_length_determ_N"/>
</dbReference>
<keyword evidence="3 7" id="KW-0812">Transmembrane</keyword>
<dbReference type="SUPFAM" id="SSF52540">
    <property type="entry name" value="P-loop containing nucleoside triphosphate hydrolases"/>
    <property type="match status" value="1"/>
</dbReference>
<dbReference type="PANTHER" id="PTHR32309">
    <property type="entry name" value="TYROSINE-PROTEIN KINASE"/>
    <property type="match status" value="1"/>
</dbReference>
<evidence type="ECO:0000256" key="2">
    <source>
        <dbReference type="ARBA" id="ARBA00022475"/>
    </source>
</evidence>
<dbReference type="GO" id="GO:0004713">
    <property type="term" value="F:protein tyrosine kinase activity"/>
    <property type="evidence" value="ECO:0007669"/>
    <property type="project" value="TreeGrafter"/>
</dbReference>
<dbReference type="GO" id="GO:0005886">
    <property type="term" value="C:plasma membrane"/>
    <property type="evidence" value="ECO:0007669"/>
    <property type="project" value="UniProtKB-SubCell"/>
</dbReference>
<sequence length="703" mass="75600">MPGFQNTADNADIDLGRLFASLGRHWFRILLGALLFVAAAFLFTWTATPLYRGETRLLIEARESVFTRPDASGENERPLLDEEGVTSQVEVILSADNLRRTADKLNLAAEPEFGAIGDVGPVKQFLILTGLVTDPSQLPVDERVMKTLRENLSVYRVEKSRVIVVEFTSSNPKLAASVPNALADEFVAASQAAKSASNVDATDWLAPEIADLTKRVKDAEAKVAEYRARNGLIVGQNDTVLSTTQLSELSSELSRVRANRATAEANLESVRKALDSGSTLDALPEIVASPLIQNLRDRLAQTRAQIADLSITLLPNHPRIRSLNAQIANLERQIRAEAGNVLKGLTNTVDTERAREQQLVADLNRLKVESGRAGEQEVDLRALEREAAAQRDLLQSYMTRYREASSRQDRNYVPADARIFSRATVPSEPYYPKKLPIIGASFGAGLLAMSILTLLGELFSGRATVPAGGARLEPAREPELIEAIAPPSEPLAVPMRPVAVEMQTNERETGVAGAARKLVELGSGRALFVSPEGDEAAASSVLVAREIADAGVRVLLIDLTSSGVAGRPMLDSSALPGITNLLAATAQFTDVIHMDLYSDAHVIPSGTVDAEIAMRGIGRLPMILDALDSAYAIVVVECGPARAESIRRLVGNGCQLFVSVIDRADDLVEQATKALEAEGYKDLTIVTPVGHVSPPTVPGRNAA</sequence>
<keyword evidence="5 7" id="KW-0472">Membrane</keyword>
<keyword evidence="6" id="KW-0175">Coiled coil</keyword>
<evidence type="ECO:0000259" key="8">
    <source>
        <dbReference type="Pfam" id="PF02706"/>
    </source>
</evidence>
<dbReference type="Proteomes" id="UP000262379">
    <property type="component" value="Unassembled WGS sequence"/>
</dbReference>
<protein>
    <submittedName>
        <fullName evidence="9">Chain-length determining protein</fullName>
    </submittedName>
</protein>
<dbReference type="RefSeq" id="WP_116625186.1">
    <property type="nucleotide sequence ID" value="NZ_QURN01000015.1"/>
</dbReference>
<organism evidence="9 10">
    <name type="scientific">Mesorhizobium denitrificans</name>
    <dbReference type="NCBI Taxonomy" id="2294114"/>
    <lineage>
        <taxon>Bacteria</taxon>
        <taxon>Pseudomonadati</taxon>
        <taxon>Pseudomonadota</taxon>
        <taxon>Alphaproteobacteria</taxon>
        <taxon>Hyphomicrobiales</taxon>
        <taxon>Phyllobacteriaceae</taxon>
        <taxon>Mesorhizobium</taxon>
    </lineage>
</organism>
<evidence type="ECO:0000256" key="3">
    <source>
        <dbReference type="ARBA" id="ARBA00022692"/>
    </source>
</evidence>
<dbReference type="InterPro" id="IPR005700">
    <property type="entry name" value="EPS_ExoP-like"/>
</dbReference>
<comment type="caution">
    <text evidence="9">The sequence shown here is derived from an EMBL/GenBank/DDBJ whole genome shotgun (WGS) entry which is preliminary data.</text>
</comment>
<evidence type="ECO:0000256" key="1">
    <source>
        <dbReference type="ARBA" id="ARBA00004651"/>
    </source>
</evidence>
<keyword evidence="2" id="KW-1003">Cell membrane</keyword>
<evidence type="ECO:0000313" key="9">
    <source>
        <dbReference type="EMBL" id="RFC65575.1"/>
    </source>
</evidence>
<keyword evidence="10" id="KW-1185">Reference proteome</keyword>
<dbReference type="Gene3D" id="3.40.50.300">
    <property type="entry name" value="P-loop containing nucleotide triphosphate hydrolases"/>
    <property type="match status" value="1"/>
</dbReference>
<evidence type="ECO:0000313" key="10">
    <source>
        <dbReference type="Proteomes" id="UP000262379"/>
    </source>
</evidence>
<dbReference type="Pfam" id="PF02706">
    <property type="entry name" value="Wzz"/>
    <property type="match status" value="1"/>
</dbReference>
<comment type="subcellular location">
    <subcellularLocation>
        <location evidence="1">Cell membrane</location>
        <topology evidence="1">Multi-pass membrane protein</topology>
    </subcellularLocation>
</comment>
<dbReference type="AlphaFoldDB" id="A0A371X8N2"/>
<name>A0A371X8N2_9HYPH</name>
<gene>
    <name evidence="9" type="ORF">DY251_17405</name>
</gene>
<dbReference type="InterPro" id="IPR027417">
    <property type="entry name" value="P-loop_NTPase"/>
</dbReference>
<feature type="coiled-coil region" evidence="6">
    <location>
        <begin position="209"/>
        <end position="340"/>
    </location>
</feature>
<reference evidence="10" key="1">
    <citation type="submission" date="2018-08" db="EMBL/GenBank/DDBJ databases">
        <authorList>
            <person name="Im W.T."/>
        </authorList>
    </citation>
    <scope>NUCLEOTIDE SEQUENCE [LARGE SCALE GENOMIC DNA]</scope>
    <source>
        <strain evidence="10">LA-28</strain>
    </source>
</reference>
<evidence type="ECO:0000256" key="5">
    <source>
        <dbReference type="ARBA" id="ARBA00023136"/>
    </source>
</evidence>